<reference evidence="4" key="1">
    <citation type="submission" date="2015-10" db="EMBL/GenBank/DDBJ databases">
        <title>Daphnia magna gene sets from two clonal populations assembled and annotated with EvidentialGene.</title>
        <authorList>
            <person name="Gilbert D."/>
            <person name="Podicheti R."/>
            <person name="Orsini L."/>
            <person name="Colbourne J."/>
            <person name="Pfrender M."/>
        </authorList>
    </citation>
    <scope>NUCLEOTIDE SEQUENCE</scope>
</reference>
<organism evidence="4">
    <name type="scientific">Daphnia magna</name>
    <dbReference type="NCBI Taxonomy" id="35525"/>
    <lineage>
        <taxon>Eukaryota</taxon>
        <taxon>Metazoa</taxon>
        <taxon>Ecdysozoa</taxon>
        <taxon>Arthropoda</taxon>
        <taxon>Crustacea</taxon>
        <taxon>Branchiopoda</taxon>
        <taxon>Diplostraca</taxon>
        <taxon>Cladocera</taxon>
        <taxon>Anomopoda</taxon>
        <taxon>Daphniidae</taxon>
        <taxon>Daphnia</taxon>
    </lineage>
</organism>
<feature type="domain" description="Thioredoxin" evidence="3">
    <location>
        <begin position="29"/>
        <end position="148"/>
    </location>
</feature>
<feature type="chain" id="PRO_5013460523" evidence="2">
    <location>
        <begin position="24"/>
        <end position="1714"/>
    </location>
</feature>
<dbReference type="PANTHER" id="PTHR19991:SF3">
    <property type="entry name" value="LETHAL (2) 01289, ISOFORM F"/>
    <property type="match status" value="1"/>
</dbReference>
<dbReference type="CDD" id="cd02961">
    <property type="entry name" value="PDI_a_family"/>
    <property type="match status" value="9"/>
</dbReference>
<evidence type="ECO:0000259" key="3">
    <source>
        <dbReference type="PROSITE" id="PS51352"/>
    </source>
</evidence>
<dbReference type="Gene3D" id="3.40.50.11390">
    <property type="match status" value="1"/>
</dbReference>
<sequence length="1714" mass="197074">MKVTWCWLVCLCLVAAGHQVSSAADKKKAAVKSSSPENEQEKVEAVIEDVNAKQLERLLDEKDYVAVYWYGRNCRQCDKVLHELENIDDETDHFGVHFVKINDKKLSKQYNVKTYPALTYFRNKEPIAYEGDLLDEEQVLEFLTSLEAMDLPDQIEEVNAKILEKIVHDTGYIAVLFYRPQCKKSEKVLRELENIDDEADQLGIAFVKIADEELAEEYSLASLPTLVYYRNSIPVIYEGDLMREEDVLEWLVQNKNTASEEEDMIEDVTAKTLETLTSTAQHLAVLFYDHDDEESQRILTELENIDDECDQKGISFVKIDDDHVAKEYGVDHLPTLVYFENKIPSLYDGDLANEEQVLAWLIEQLASDTIEDITDEMLDKLIKKSAHLAVLFYDKEDSKSAAVVTELENIDDECDQKGISFVKISNPEEAKEYGIDDVPSLIYFENGIPSIYEGDLKNEEKVLDWLIHQVESDEIEDVTDEMLDMLIKRSKHLAVLFYDKDAKASVDTLAELENIDDECDQKGIVFVKIDNEDEAKEYGIDHLPSLVYFENTIPSLFVGDLKNEESVLAWLTHQVESDEIEDVTDEMLDMLIEKSPSLAAFFYDKNKPAHLAVLKELENIDDECDSNDIAFVKISNLDEAKEYGLDELPALVYFENRIPSVYEGNLSEEEQVLSWLVEQKNSDTIEELTDELLENIIKTNEYVVVYFSGPCEEGQKCDSILDQLEEIDDEADEHGIHLVTTEEVEFAKRYGIKTFPTLAFFRNQDPLIYKGDISDEKKVLAWFTDQGNLELADQIEEVNEKMLKKLIGSSAHVVAFFYEEKNKEAVAILKELENIDDECDALNVDFVKISDPGVAPAFKLATLPALVYFRRSTPIRFSGDLMDEEGVLKWVTTTKEQDVDVIEEVDVATLEKMLDDHVNVVVYFYAKGCGKPCEVALNRLENIDDDAERHGIQFVKSTSVKTASRLGIDPLPALVYFEDGQPIRYNGDPSEEADALDWLISRQSRKQSSGRRCQTVGMEDQQQPGKLRKYECCPVSSKSKKKSQKLVKGVAFIGDEDDSDNNGDDYVRDDDFLDDDHNDDNNDDDDTDDKPHHNPSIPDPDQHDHTSSRSSSPQHAQSYDYISDDEFVHDAEDTFEEDNVLDWILEMHHGNTMKNVSRQSLMSMVENYDYLAVVFYTVGEEESERVLRRLELIDMEVQEYGTLLVKCDDYLMSKKYGHRSTPALVFFRHGKILHFEGDLMDEEEVLDWLTDPENMESMDRIERVNRKMFQRILQRSDFLAAFFYSDVDCKQCDKVLEELEHIDDEADSAGIDFVKIDDKDFAREMGVFALPAVVFFRHSNLDPVIYAGDLKNEERLLEWLLIQKDPTSDMIEEYEDEQLVECIRKMEFVAVYFYNKQECEHCLSILDELENIDDDTDRHGISFIKTQDLNIATNFGVHEFPALIYFENQVPSIYEGELTSEDVLQWLIQQKTEDRIETVTRSMLESLLINVQYLAVYFYKPNCKACDQVLIELENIDDECDLFGIQMVKIQDPQLAKRYGIKTFPALVYFRNGNPLLYDGDLKNEDSVLEWLSDDENRELADEIEAVNSRMLERLLDESPFLAVFFYDNDCPDCNTVLTELENIDDEADKFGIDFVKINDEETAKKFGIIHTPALIYFRKRTPMIYDGRSSSSFFFPLILDRFQLLLSLFGTAEPVAYSSFIFATIRASVLPLK</sequence>
<feature type="compositionally biased region" description="Low complexity" evidence="1">
    <location>
        <begin position="1108"/>
        <end position="1117"/>
    </location>
</feature>
<accession>A0A0N8DDR4</accession>
<feature type="domain" description="Thioredoxin" evidence="3">
    <location>
        <begin position="645"/>
        <end position="808"/>
    </location>
</feature>
<feature type="region of interest" description="Disordered" evidence="1">
    <location>
        <begin position="1054"/>
        <end position="1117"/>
    </location>
</feature>
<feature type="compositionally biased region" description="Acidic residues" evidence="1">
    <location>
        <begin position="1071"/>
        <end position="1088"/>
    </location>
</feature>
<dbReference type="InterPro" id="IPR013766">
    <property type="entry name" value="Thioredoxin_domain"/>
</dbReference>
<dbReference type="EMBL" id="GDIP01230263">
    <property type="protein sequence ID" value="JAI93138.1"/>
    <property type="molecule type" value="Transcribed_RNA"/>
</dbReference>
<keyword evidence="2" id="KW-0732">Signal</keyword>
<evidence type="ECO:0000313" key="4">
    <source>
        <dbReference type="EMBL" id="JAI83879.1"/>
    </source>
</evidence>
<name>A0A0N8DDR4_9CRUS</name>
<evidence type="ECO:0000256" key="1">
    <source>
        <dbReference type="SAM" id="MobiDB-lite"/>
    </source>
</evidence>
<dbReference type="PROSITE" id="PS51352">
    <property type="entry name" value="THIOREDOXIN_2"/>
    <property type="match status" value="4"/>
</dbReference>
<feature type="domain" description="Thioredoxin" evidence="3">
    <location>
        <begin position="849"/>
        <end position="1004"/>
    </location>
</feature>
<proteinExistence type="predicted"/>
<evidence type="ECO:0000256" key="2">
    <source>
        <dbReference type="SAM" id="SignalP"/>
    </source>
</evidence>
<dbReference type="InterPro" id="IPR036249">
    <property type="entry name" value="Thioredoxin-like_sf"/>
</dbReference>
<protein>
    <submittedName>
        <fullName evidence="4">L(2)01289 long form</fullName>
    </submittedName>
</protein>
<feature type="signal peptide" evidence="2">
    <location>
        <begin position="1"/>
        <end position="23"/>
    </location>
</feature>
<dbReference type="Gene3D" id="3.40.30.10">
    <property type="entry name" value="Glutaredoxin"/>
    <property type="match status" value="12"/>
</dbReference>
<dbReference type="OrthoDB" id="10264505at2759"/>
<feature type="compositionally biased region" description="Acidic residues" evidence="1">
    <location>
        <begin position="1054"/>
        <end position="1064"/>
    </location>
</feature>
<reference evidence="4" key="2">
    <citation type="submission" date="2015-10" db="EMBL/GenBank/DDBJ databases">
        <authorList>
            <person name="Gilbert D.G."/>
        </authorList>
    </citation>
    <scope>NUCLEOTIDE SEQUENCE</scope>
</reference>
<dbReference type="SUPFAM" id="SSF52833">
    <property type="entry name" value="Thioredoxin-like"/>
    <property type="match status" value="13"/>
</dbReference>
<dbReference type="CDD" id="cd02947">
    <property type="entry name" value="TRX_family"/>
    <property type="match status" value="2"/>
</dbReference>
<feature type="domain" description="Thioredoxin" evidence="3">
    <location>
        <begin position="236"/>
        <end position="366"/>
    </location>
</feature>
<dbReference type="EMBL" id="GDIP01239522">
    <property type="protein sequence ID" value="JAI83879.1"/>
    <property type="molecule type" value="Transcribed_RNA"/>
</dbReference>
<dbReference type="PANTHER" id="PTHR19991">
    <property type="entry name" value="L 2 01289"/>
    <property type="match status" value="1"/>
</dbReference>